<proteinExistence type="predicted"/>
<reference evidence="3 4" key="1">
    <citation type="submission" date="2020-10" db="EMBL/GenBank/DDBJ databases">
        <title>Connecting structure to function with the recovery of over 1000 high-quality activated sludge metagenome-assembled genomes encoding full-length rRNA genes using long-read sequencing.</title>
        <authorList>
            <person name="Singleton C.M."/>
            <person name="Petriglieri F."/>
            <person name="Kristensen J.M."/>
            <person name="Kirkegaard R.H."/>
            <person name="Michaelsen T.Y."/>
            <person name="Andersen M.H."/>
            <person name="Karst S.M."/>
            <person name="Dueholm M.S."/>
            <person name="Nielsen P.H."/>
            <person name="Albertsen M."/>
        </authorList>
    </citation>
    <scope>NUCLEOTIDE SEQUENCE [LARGE SCALE GENOMIC DNA]</scope>
    <source>
        <strain evidence="3">OdNE_18-Q3-R46-58_MAXAC.008</strain>
    </source>
</reference>
<evidence type="ECO:0000313" key="4">
    <source>
        <dbReference type="Proteomes" id="UP000709959"/>
    </source>
</evidence>
<protein>
    <submittedName>
        <fullName evidence="3">DUF2752 domain-containing protein</fullName>
    </submittedName>
</protein>
<keyword evidence="1" id="KW-0472">Membrane</keyword>
<evidence type="ECO:0000313" key="3">
    <source>
        <dbReference type="EMBL" id="MBK8571883.1"/>
    </source>
</evidence>
<keyword evidence="1" id="KW-0812">Transmembrane</keyword>
<feature type="transmembrane region" description="Helical" evidence="1">
    <location>
        <begin position="66"/>
        <end position="84"/>
    </location>
</feature>
<dbReference type="InterPro" id="IPR021215">
    <property type="entry name" value="DUF2752"/>
</dbReference>
<gene>
    <name evidence="3" type="ORF">IPN91_04395</name>
</gene>
<keyword evidence="2" id="KW-0732">Signal</keyword>
<dbReference type="Proteomes" id="UP000709959">
    <property type="component" value="Unassembled WGS sequence"/>
</dbReference>
<keyword evidence="1" id="KW-1133">Transmembrane helix</keyword>
<evidence type="ECO:0000256" key="1">
    <source>
        <dbReference type="SAM" id="Phobius"/>
    </source>
</evidence>
<organism evidence="3 4">
    <name type="scientific">Candidatus Geothrix odensensis</name>
    <dbReference type="NCBI Taxonomy" id="2954440"/>
    <lineage>
        <taxon>Bacteria</taxon>
        <taxon>Pseudomonadati</taxon>
        <taxon>Acidobacteriota</taxon>
        <taxon>Holophagae</taxon>
        <taxon>Holophagales</taxon>
        <taxon>Holophagaceae</taxon>
        <taxon>Geothrix</taxon>
    </lineage>
</organism>
<name>A0A936F100_9BACT</name>
<feature type="chain" id="PRO_5037841208" evidence="2">
    <location>
        <begin position="21"/>
        <end position="124"/>
    </location>
</feature>
<comment type="caution">
    <text evidence="3">The sequence shown here is derived from an EMBL/GenBank/DDBJ whole genome shotgun (WGS) entry which is preliminary data.</text>
</comment>
<accession>A0A936F100</accession>
<dbReference type="AlphaFoldDB" id="A0A936F100"/>
<evidence type="ECO:0000256" key="2">
    <source>
        <dbReference type="SAM" id="SignalP"/>
    </source>
</evidence>
<dbReference type="EMBL" id="JADKCH010000002">
    <property type="protein sequence ID" value="MBK8571883.1"/>
    <property type="molecule type" value="Genomic_DNA"/>
</dbReference>
<dbReference type="Pfam" id="PF10825">
    <property type="entry name" value="DUF2752"/>
    <property type="match status" value="1"/>
</dbReference>
<feature type="signal peptide" evidence="2">
    <location>
        <begin position="1"/>
        <end position="20"/>
    </location>
</feature>
<sequence>MRRVPWVALGALFAALGAWASGFLQPVAALLPGCAFKGLTGFACATCGLTRCVLALGRWDWTGAFHWHPVAAGAAALLPFLAVWDLRRAWRGEPYPGLPDSRVLRLSVWALLLGTWALQALRGM</sequence>